<dbReference type="EMBL" id="DVMN01000117">
    <property type="protein sequence ID" value="HIU21867.1"/>
    <property type="molecule type" value="Genomic_DNA"/>
</dbReference>
<keyword evidence="3 6" id="KW-0418">Kinase</keyword>
<evidence type="ECO:0000313" key="6">
    <source>
        <dbReference type="EMBL" id="HIU21867.1"/>
    </source>
</evidence>
<keyword evidence="4" id="KW-0902">Two-component regulatory system</keyword>
<keyword evidence="3 6" id="KW-0808">Transferase</keyword>
<dbReference type="GO" id="GO:0004673">
    <property type="term" value="F:protein histidine kinase activity"/>
    <property type="evidence" value="ECO:0007669"/>
    <property type="project" value="UniProtKB-EC"/>
</dbReference>
<dbReference type="PRINTS" id="PR00344">
    <property type="entry name" value="BCTRLSENSOR"/>
</dbReference>
<dbReference type="InterPro" id="IPR004358">
    <property type="entry name" value="Sig_transdc_His_kin-like_C"/>
</dbReference>
<dbReference type="AlphaFoldDB" id="A0A9D1HTS9"/>
<dbReference type="Pfam" id="PF02518">
    <property type="entry name" value="HATPase_c"/>
    <property type="match status" value="1"/>
</dbReference>
<protein>
    <recommendedName>
        <fullName evidence="2">histidine kinase</fullName>
        <ecNumber evidence="2">2.7.13.3</ecNumber>
    </recommendedName>
</protein>
<dbReference type="Proteomes" id="UP000824088">
    <property type="component" value="Unassembled WGS sequence"/>
</dbReference>
<evidence type="ECO:0000259" key="5">
    <source>
        <dbReference type="PROSITE" id="PS50109"/>
    </source>
</evidence>
<evidence type="ECO:0000256" key="2">
    <source>
        <dbReference type="ARBA" id="ARBA00012438"/>
    </source>
</evidence>
<dbReference type="SUPFAM" id="SSF55874">
    <property type="entry name" value="ATPase domain of HSP90 chaperone/DNA topoisomerase II/histidine kinase"/>
    <property type="match status" value="1"/>
</dbReference>
<dbReference type="PROSITE" id="PS50109">
    <property type="entry name" value="HIS_KIN"/>
    <property type="match status" value="1"/>
</dbReference>
<evidence type="ECO:0000313" key="7">
    <source>
        <dbReference type="Proteomes" id="UP000824088"/>
    </source>
</evidence>
<comment type="caution">
    <text evidence="6">The sequence shown here is derived from an EMBL/GenBank/DDBJ whole genome shotgun (WGS) entry which is preliminary data.</text>
</comment>
<feature type="domain" description="Histidine kinase" evidence="5">
    <location>
        <begin position="1"/>
        <end position="104"/>
    </location>
</feature>
<dbReference type="SMART" id="SM00387">
    <property type="entry name" value="HATPase_c"/>
    <property type="match status" value="1"/>
</dbReference>
<reference evidence="6" key="2">
    <citation type="journal article" date="2021" name="PeerJ">
        <title>Extensive microbial diversity within the chicken gut microbiome revealed by metagenomics and culture.</title>
        <authorList>
            <person name="Gilroy R."/>
            <person name="Ravi A."/>
            <person name="Getino M."/>
            <person name="Pursley I."/>
            <person name="Horton D.L."/>
            <person name="Alikhan N.F."/>
            <person name="Baker D."/>
            <person name="Gharbi K."/>
            <person name="Hall N."/>
            <person name="Watson M."/>
            <person name="Adriaenssens E.M."/>
            <person name="Foster-Nyarko E."/>
            <person name="Jarju S."/>
            <person name="Secka A."/>
            <person name="Antonio M."/>
            <person name="Oren A."/>
            <person name="Chaudhuri R.R."/>
            <person name="La Ragione R."/>
            <person name="Hildebrand F."/>
            <person name="Pallen M.J."/>
        </authorList>
    </citation>
    <scope>NUCLEOTIDE SEQUENCE</scope>
    <source>
        <strain evidence="6">1063</strain>
    </source>
</reference>
<name>A0A9D1HTS9_9FIRM</name>
<dbReference type="GO" id="GO:0000160">
    <property type="term" value="P:phosphorelay signal transduction system"/>
    <property type="evidence" value="ECO:0007669"/>
    <property type="project" value="UniProtKB-KW"/>
</dbReference>
<dbReference type="InterPro" id="IPR003594">
    <property type="entry name" value="HATPase_dom"/>
</dbReference>
<evidence type="ECO:0000256" key="3">
    <source>
        <dbReference type="ARBA" id="ARBA00022777"/>
    </source>
</evidence>
<accession>A0A9D1HTS9</accession>
<sequence>MRELALNILDIAENSVKAGASLVRVSVCAEGGTLTIEIADDGCGMDAEFLKRVTDPFTTTRTTRKVGLGIPLFKMAAEMAGGTFGIESEKGKGTVVRASFVRDHIDRAPLGDLADTVVTLISGDGAPDFVFDVRVDGKEFVFDTRELKAELDGVPVDEPEVLVFVRDMIKENLNDIGGEEL</sequence>
<gene>
    <name evidence="6" type="ORF">IAD51_06560</name>
</gene>
<proteinExistence type="predicted"/>
<dbReference type="EC" id="2.7.13.3" evidence="2"/>
<dbReference type="InterPro" id="IPR036890">
    <property type="entry name" value="HATPase_C_sf"/>
</dbReference>
<dbReference type="PANTHER" id="PTHR43065">
    <property type="entry name" value="SENSOR HISTIDINE KINASE"/>
    <property type="match status" value="1"/>
</dbReference>
<reference evidence="6" key="1">
    <citation type="submission" date="2020-10" db="EMBL/GenBank/DDBJ databases">
        <authorList>
            <person name="Gilroy R."/>
        </authorList>
    </citation>
    <scope>NUCLEOTIDE SEQUENCE</scope>
    <source>
        <strain evidence="6">1063</strain>
    </source>
</reference>
<comment type="catalytic activity">
    <reaction evidence="1">
        <text>ATP + protein L-histidine = ADP + protein N-phospho-L-histidine.</text>
        <dbReference type="EC" id="2.7.13.3"/>
    </reaction>
</comment>
<dbReference type="InterPro" id="IPR005467">
    <property type="entry name" value="His_kinase_dom"/>
</dbReference>
<evidence type="ECO:0000256" key="1">
    <source>
        <dbReference type="ARBA" id="ARBA00000085"/>
    </source>
</evidence>
<evidence type="ECO:0000256" key="4">
    <source>
        <dbReference type="ARBA" id="ARBA00023012"/>
    </source>
</evidence>
<dbReference type="Gene3D" id="3.30.565.10">
    <property type="entry name" value="Histidine kinase-like ATPase, C-terminal domain"/>
    <property type="match status" value="1"/>
</dbReference>
<organism evidence="6 7">
    <name type="scientific">Candidatus Limadaptatus stercorigallinarum</name>
    <dbReference type="NCBI Taxonomy" id="2840845"/>
    <lineage>
        <taxon>Bacteria</taxon>
        <taxon>Bacillati</taxon>
        <taxon>Bacillota</taxon>
        <taxon>Clostridia</taxon>
        <taxon>Eubacteriales</taxon>
        <taxon>Candidatus Limadaptatus</taxon>
    </lineage>
</organism>